<keyword evidence="7" id="KW-0732">Signal</keyword>
<dbReference type="SMART" id="SM00245">
    <property type="entry name" value="TSPc"/>
    <property type="match status" value="1"/>
</dbReference>
<evidence type="ECO:0000256" key="5">
    <source>
        <dbReference type="RuleBase" id="RU004404"/>
    </source>
</evidence>
<proteinExistence type="inferred from homology"/>
<keyword evidence="10" id="KW-1185">Reference proteome</keyword>
<dbReference type="GO" id="GO:0006508">
    <property type="term" value="P:proteolysis"/>
    <property type="evidence" value="ECO:0007669"/>
    <property type="project" value="UniProtKB-KW"/>
</dbReference>
<evidence type="ECO:0000256" key="6">
    <source>
        <dbReference type="SAM" id="Coils"/>
    </source>
</evidence>
<feature type="coiled-coil region" evidence="6">
    <location>
        <begin position="621"/>
        <end position="648"/>
    </location>
</feature>
<comment type="similarity">
    <text evidence="1 5">Belongs to the peptidase S41A family.</text>
</comment>
<dbReference type="InterPro" id="IPR040573">
    <property type="entry name" value="TSP_N"/>
</dbReference>
<dbReference type="Proteomes" id="UP000623419">
    <property type="component" value="Unassembled WGS sequence"/>
</dbReference>
<evidence type="ECO:0000256" key="2">
    <source>
        <dbReference type="ARBA" id="ARBA00022670"/>
    </source>
</evidence>
<name>A0ABQ1H8V4_9GAMM</name>
<dbReference type="InterPro" id="IPR029045">
    <property type="entry name" value="ClpP/crotonase-like_dom_sf"/>
</dbReference>
<feature type="signal peptide" evidence="7">
    <location>
        <begin position="1"/>
        <end position="20"/>
    </location>
</feature>
<evidence type="ECO:0000256" key="7">
    <source>
        <dbReference type="SAM" id="SignalP"/>
    </source>
</evidence>
<dbReference type="InterPro" id="IPR020992">
    <property type="entry name" value="Tail_Prtase_C"/>
</dbReference>
<dbReference type="PANTHER" id="PTHR32060">
    <property type="entry name" value="TAIL-SPECIFIC PROTEASE"/>
    <property type="match status" value="1"/>
</dbReference>
<dbReference type="Pfam" id="PF17804">
    <property type="entry name" value="TSP_NTD"/>
    <property type="match status" value="1"/>
</dbReference>
<evidence type="ECO:0000256" key="1">
    <source>
        <dbReference type="ARBA" id="ARBA00009179"/>
    </source>
</evidence>
<evidence type="ECO:0000256" key="3">
    <source>
        <dbReference type="ARBA" id="ARBA00022801"/>
    </source>
</evidence>
<dbReference type="InterPro" id="IPR005151">
    <property type="entry name" value="Tail-specific_protease"/>
</dbReference>
<protein>
    <submittedName>
        <fullName evidence="9">Tail-specific protease</fullName>
    </submittedName>
</protein>
<keyword evidence="2 5" id="KW-0645">Protease</keyword>
<dbReference type="Gene3D" id="2.30.42.10">
    <property type="match status" value="1"/>
</dbReference>
<feature type="chain" id="PRO_5047359391" evidence="7">
    <location>
        <begin position="21"/>
        <end position="726"/>
    </location>
</feature>
<dbReference type="GO" id="GO:0008233">
    <property type="term" value="F:peptidase activity"/>
    <property type="evidence" value="ECO:0007669"/>
    <property type="project" value="UniProtKB-KW"/>
</dbReference>
<dbReference type="InterPro" id="IPR004447">
    <property type="entry name" value="Peptidase_S41A"/>
</dbReference>
<keyword evidence="4 5" id="KW-0720">Serine protease</keyword>
<evidence type="ECO:0000256" key="4">
    <source>
        <dbReference type="ARBA" id="ARBA00022825"/>
    </source>
</evidence>
<dbReference type="CDD" id="cd06782">
    <property type="entry name" value="cpPDZ_CPP-like"/>
    <property type="match status" value="1"/>
</dbReference>
<dbReference type="InterPro" id="IPR001478">
    <property type="entry name" value="PDZ"/>
</dbReference>
<gene>
    <name evidence="9" type="primary">prc</name>
    <name evidence="9" type="ORF">GCM10011521_00130</name>
</gene>
<dbReference type="Pfam" id="PF11818">
    <property type="entry name" value="DUF3340"/>
    <property type="match status" value="1"/>
</dbReference>
<dbReference type="InterPro" id="IPR036034">
    <property type="entry name" value="PDZ_sf"/>
</dbReference>
<reference evidence="10" key="1">
    <citation type="journal article" date="2019" name="Int. J. Syst. Evol. Microbiol.">
        <title>The Global Catalogue of Microorganisms (GCM) 10K type strain sequencing project: providing services to taxonomists for standard genome sequencing and annotation.</title>
        <authorList>
            <consortium name="The Broad Institute Genomics Platform"/>
            <consortium name="The Broad Institute Genome Sequencing Center for Infectious Disease"/>
            <person name="Wu L."/>
            <person name="Ma J."/>
        </authorList>
    </citation>
    <scope>NUCLEOTIDE SEQUENCE [LARGE SCALE GENOMIC DNA]</scope>
    <source>
        <strain evidence="10">CGMCC 1.15905</strain>
    </source>
</reference>
<sequence length="726" mass="79683">MLKYKLIALSAALPLALAMAATGSPATETAASRAGPPALAPTAEQAAAARMVYGILSDSRYVYRSKPLNDELSAEIHRRYLDSLDGQKLFFTRADIARFDAQRLQHDDAIKSQQLAPAFEIFATYQRRVADRVAYARSLLKQPFDFSKEETWLYDREEAQWAANGSELDDAWRKYVKNDALRLKLAGRSQAEIRKTLDKRYAGMAERVGELRADDAFETFMNAYAGSIDPHTSYMSPRSAENFNMQMRLSLEGIGAVLQRQDEFVVVRTIVPGGPAANSGKVNVGDRVIAVGQGDTGPMVDVVGWRIDDTVALIRGKKGSKVRLDILPAEAGVDAKPRLVVIERDKVKLEQQAAQKRIIEVDDRRIGVVELPTFYLDFDARRRGDEDARSATADVARLLRELRAEQVDGVVIDLRDNGGGSLLEAVELTGLFIDTGPVVQVRETGGRVSVEADDETGVAWDGPLAVLVNRASASASEIFAAAIQDYGRGLIIGEPTFGKGTVQSLIDLDRFPRKGDVKFGQVKLTVAQFFRVDGGTTQHAGVVPDLQFPVSLDATEYGESTYDNALPATRIAMAPHGNVGNLAVLTPQLVANHEARVAKDREFQWWSEDVARFRSERGKKQVSLNEDVRRAERDRLEAERKQRRAERVAAGLEVDEAAALVDDGLAYNERSVVEQAAEEEAAKNGPDPLLRESAAILADALDLLSADGQLTAQVLPVTRRPTIWAE</sequence>
<dbReference type="Gene3D" id="3.90.226.10">
    <property type="entry name" value="2-enoyl-CoA Hydratase, Chain A, domain 1"/>
    <property type="match status" value="1"/>
</dbReference>
<dbReference type="RefSeq" id="WP_188659675.1">
    <property type="nucleotide sequence ID" value="NZ_BMKC01000001.1"/>
</dbReference>
<dbReference type="PANTHER" id="PTHR32060:SF22">
    <property type="entry name" value="CARBOXYL-TERMINAL-PROCESSING PEPTIDASE 3, CHLOROPLASTIC"/>
    <property type="match status" value="1"/>
</dbReference>
<accession>A0ABQ1H8V4</accession>
<dbReference type="CDD" id="cd07560">
    <property type="entry name" value="Peptidase_S41_CPP"/>
    <property type="match status" value="1"/>
</dbReference>
<dbReference type="NCBIfam" id="TIGR00225">
    <property type="entry name" value="prc"/>
    <property type="match status" value="1"/>
</dbReference>
<keyword evidence="6" id="KW-0175">Coiled coil</keyword>
<dbReference type="Pfam" id="PF03572">
    <property type="entry name" value="Peptidase_S41"/>
    <property type="match status" value="1"/>
</dbReference>
<dbReference type="SUPFAM" id="SSF50156">
    <property type="entry name" value="PDZ domain-like"/>
    <property type="match status" value="1"/>
</dbReference>
<feature type="domain" description="PDZ" evidence="8">
    <location>
        <begin position="244"/>
        <end position="315"/>
    </location>
</feature>
<dbReference type="Pfam" id="PF00595">
    <property type="entry name" value="PDZ"/>
    <property type="match status" value="1"/>
</dbReference>
<dbReference type="SMART" id="SM00228">
    <property type="entry name" value="PDZ"/>
    <property type="match status" value="1"/>
</dbReference>
<evidence type="ECO:0000259" key="8">
    <source>
        <dbReference type="PROSITE" id="PS50106"/>
    </source>
</evidence>
<evidence type="ECO:0000313" key="10">
    <source>
        <dbReference type="Proteomes" id="UP000623419"/>
    </source>
</evidence>
<dbReference type="SUPFAM" id="SSF52096">
    <property type="entry name" value="ClpP/crotonase"/>
    <property type="match status" value="1"/>
</dbReference>
<organism evidence="9 10">
    <name type="scientific">Arenimonas soli</name>
    <dbReference type="NCBI Taxonomy" id="2269504"/>
    <lineage>
        <taxon>Bacteria</taxon>
        <taxon>Pseudomonadati</taxon>
        <taxon>Pseudomonadota</taxon>
        <taxon>Gammaproteobacteria</taxon>
        <taxon>Lysobacterales</taxon>
        <taxon>Lysobacteraceae</taxon>
        <taxon>Arenimonas</taxon>
    </lineage>
</organism>
<keyword evidence="3 5" id="KW-0378">Hydrolase</keyword>
<comment type="caution">
    <text evidence="9">The sequence shown here is derived from an EMBL/GenBank/DDBJ whole genome shotgun (WGS) entry which is preliminary data.</text>
</comment>
<dbReference type="PROSITE" id="PS50106">
    <property type="entry name" value="PDZ"/>
    <property type="match status" value="1"/>
</dbReference>
<dbReference type="EMBL" id="BMKC01000001">
    <property type="protein sequence ID" value="GGA66037.1"/>
    <property type="molecule type" value="Genomic_DNA"/>
</dbReference>
<evidence type="ECO:0000313" key="9">
    <source>
        <dbReference type="EMBL" id="GGA66037.1"/>
    </source>
</evidence>